<evidence type="ECO:0000256" key="6">
    <source>
        <dbReference type="ARBA" id="ARBA00022989"/>
    </source>
</evidence>
<evidence type="ECO:0000256" key="4">
    <source>
        <dbReference type="ARBA" id="ARBA00022475"/>
    </source>
</evidence>
<keyword evidence="3" id="KW-0813">Transport</keyword>
<feature type="transmembrane region" description="Helical" evidence="8">
    <location>
        <begin position="266"/>
        <end position="287"/>
    </location>
</feature>
<dbReference type="Proteomes" id="UP001437460">
    <property type="component" value="Unassembled WGS sequence"/>
</dbReference>
<dbReference type="InterPro" id="IPR000620">
    <property type="entry name" value="EamA_dom"/>
</dbReference>
<evidence type="ECO:0000256" key="5">
    <source>
        <dbReference type="ARBA" id="ARBA00022692"/>
    </source>
</evidence>
<dbReference type="InterPro" id="IPR004626">
    <property type="entry name" value="RarD"/>
</dbReference>
<keyword evidence="4" id="KW-1003">Cell membrane</keyword>
<evidence type="ECO:0000313" key="11">
    <source>
        <dbReference type="Proteomes" id="UP001437460"/>
    </source>
</evidence>
<dbReference type="EMBL" id="JBBMFJ010000003">
    <property type="protein sequence ID" value="MEQ2562115.1"/>
    <property type="molecule type" value="Genomic_DNA"/>
</dbReference>
<feature type="domain" description="EamA" evidence="9">
    <location>
        <begin position="7"/>
        <end position="140"/>
    </location>
</feature>
<dbReference type="PANTHER" id="PTHR22911">
    <property type="entry name" value="ACYL-MALONYL CONDENSING ENZYME-RELATED"/>
    <property type="match status" value="1"/>
</dbReference>
<feature type="transmembrane region" description="Helical" evidence="8">
    <location>
        <begin position="210"/>
        <end position="229"/>
    </location>
</feature>
<evidence type="ECO:0000256" key="3">
    <source>
        <dbReference type="ARBA" id="ARBA00022448"/>
    </source>
</evidence>
<sequence>MDTTKRKGTISVTITYICWGLLTVFWNLLAEVNSAYVLAQRVVWSMIFMFGYLAVTGRMGDIRKIFEEKKTVFCCMVSGVLVCINWGVYIFAINSGHVLDASLGYFLEPIFVTGIGVFFFHEKMSRLEQMTALFSLIGVGYLIGVYRMVPVMAMVIGLSFAFYGAVKKSVHLDAGLSLFAETLFVTPIALLFCIYSEMNGHGSLGILHGMQFLLFPMAGVITSVPLLLFNRGVRMIPYYLTGILMYVNPTIQFLMGLFYFHEPLEIHRLIAFCFIWVGVGFTVWHNVKEMKQ</sequence>
<reference evidence="10 11" key="1">
    <citation type="submission" date="2024-03" db="EMBL/GenBank/DDBJ databases">
        <title>Human intestinal bacterial collection.</title>
        <authorList>
            <person name="Pauvert C."/>
            <person name="Hitch T.C.A."/>
            <person name="Clavel T."/>
        </authorList>
    </citation>
    <scope>NUCLEOTIDE SEQUENCE [LARGE SCALE GENOMIC DNA]</scope>
    <source>
        <strain evidence="10 11">CLA-AP-H27</strain>
    </source>
</reference>
<keyword evidence="5 8" id="KW-0812">Transmembrane</keyword>
<evidence type="ECO:0000256" key="8">
    <source>
        <dbReference type="SAM" id="Phobius"/>
    </source>
</evidence>
<organism evidence="10 11">
    <name type="scientific">Ventrimonas faecis</name>
    <dbReference type="NCBI Taxonomy" id="3133170"/>
    <lineage>
        <taxon>Bacteria</taxon>
        <taxon>Bacillati</taxon>
        <taxon>Bacillota</taxon>
        <taxon>Clostridia</taxon>
        <taxon>Lachnospirales</taxon>
        <taxon>Lachnospiraceae</taxon>
        <taxon>Ventrimonas</taxon>
    </lineage>
</organism>
<proteinExistence type="inferred from homology"/>
<dbReference type="NCBIfam" id="TIGR00688">
    <property type="entry name" value="rarD"/>
    <property type="match status" value="1"/>
</dbReference>
<feature type="transmembrane region" description="Helical" evidence="8">
    <location>
        <begin position="72"/>
        <end position="91"/>
    </location>
</feature>
<keyword evidence="11" id="KW-1185">Reference proteome</keyword>
<dbReference type="SUPFAM" id="SSF103481">
    <property type="entry name" value="Multidrug resistance efflux transporter EmrE"/>
    <property type="match status" value="2"/>
</dbReference>
<keyword evidence="7 8" id="KW-0472">Membrane</keyword>
<feature type="transmembrane region" description="Helical" evidence="8">
    <location>
        <begin position="42"/>
        <end position="60"/>
    </location>
</feature>
<gene>
    <name evidence="10" type="primary">rarD</name>
    <name evidence="10" type="ORF">WMO41_02800</name>
</gene>
<name>A0ABV1HIH9_9FIRM</name>
<feature type="transmembrane region" description="Helical" evidence="8">
    <location>
        <begin position="12"/>
        <end position="30"/>
    </location>
</feature>
<evidence type="ECO:0000256" key="7">
    <source>
        <dbReference type="ARBA" id="ARBA00023136"/>
    </source>
</evidence>
<comment type="caution">
    <text evidence="10">The sequence shown here is derived from an EMBL/GenBank/DDBJ whole genome shotgun (WGS) entry which is preliminary data.</text>
</comment>
<evidence type="ECO:0000256" key="2">
    <source>
        <dbReference type="ARBA" id="ARBA00007362"/>
    </source>
</evidence>
<comment type="subcellular location">
    <subcellularLocation>
        <location evidence="1">Cell membrane</location>
        <topology evidence="1">Multi-pass membrane protein</topology>
    </subcellularLocation>
</comment>
<feature type="transmembrane region" description="Helical" evidence="8">
    <location>
        <begin position="103"/>
        <end position="120"/>
    </location>
</feature>
<dbReference type="RefSeq" id="WP_349228470.1">
    <property type="nucleotide sequence ID" value="NZ_JBBMFJ010000003.1"/>
</dbReference>
<dbReference type="PANTHER" id="PTHR22911:SF137">
    <property type="entry name" value="SOLUTE CARRIER FAMILY 35 MEMBER G2-RELATED"/>
    <property type="match status" value="1"/>
</dbReference>
<accession>A0ABV1HIH9</accession>
<keyword evidence="6 8" id="KW-1133">Transmembrane helix</keyword>
<comment type="similarity">
    <text evidence="2">Belongs to the EamA transporter family.</text>
</comment>
<evidence type="ECO:0000313" key="10">
    <source>
        <dbReference type="EMBL" id="MEQ2562115.1"/>
    </source>
</evidence>
<evidence type="ECO:0000259" key="9">
    <source>
        <dbReference type="Pfam" id="PF00892"/>
    </source>
</evidence>
<dbReference type="InterPro" id="IPR037185">
    <property type="entry name" value="EmrE-like"/>
</dbReference>
<evidence type="ECO:0000256" key="1">
    <source>
        <dbReference type="ARBA" id="ARBA00004651"/>
    </source>
</evidence>
<dbReference type="Pfam" id="PF00892">
    <property type="entry name" value="EamA"/>
    <property type="match status" value="1"/>
</dbReference>
<protein>
    <submittedName>
        <fullName evidence="10">EamA family transporter RarD</fullName>
    </submittedName>
</protein>
<feature type="transmembrane region" description="Helical" evidence="8">
    <location>
        <begin position="236"/>
        <end position="260"/>
    </location>
</feature>